<name>A0AAW8T9S2_9ENTE</name>
<evidence type="ECO:0000313" key="2">
    <source>
        <dbReference type="EMBL" id="MDT2543542.1"/>
    </source>
</evidence>
<reference evidence="2" key="1">
    <citation type="submission" date="2023-03" db="EMBL/GenBank/DDBJ databases">
        <authorList>
            <person name="Shen W."/>
            <person name="Cai J."/>
        </authorList>
    </citation>
    <scope>NUCLEOTIDE SEQUENCE</scope>
    <source>
        <strain evidence="2">Y15</strain>
    </source>
</reference>
<organism evidence="2 3">
    <name type="scientific">Enterococcus raffinosus</name>
    <dbReference type="NCBI Taxonomy" id="71452"/>
    <lineage>
        <taxon>Bacteria</taxon>
        <taxon>Bacillati</taxon>
        <taxon>Bacillota</taxon>
        <taxon>Bacilli</taxon>
        <taxon>Lactobacillales</taxon>
        <taxon>Enterococcaceae</taxon>
        <taxon>Enterococcus</taxon>
    </lineage>
</organism>
<dbReference type="Gene3D" id="2.70.170.10">
    <property type="entry name" value="Neurotransmitter-gated ion-channel ligand-binding domain"/>
    <property type="match status" value="1"/>
</dbReference>
<sequence>MNKWRSVYSELQEKQKKKLWIWLSVIFIFFSLYVGATSWFLYHDAQMEDVYWTHYLNENPKLTKDEQLLAKDALKVKTGTYVENINQIDMRSSNYTITFQVWFRWKGNPKLDMLDNYEIYNGQITSQETLKDVEKGDTSYQLARVRATVAKNYWTTRFPMGSHQLRFYIEPKDDIRNIVLEADNENSSINENINISGFDLKRFDTNIFVKEYKNDKSNPETEGRGAYTVTEFVTAMDLNRENIGLYVKCFIALVGTLSWVLIVLFICTYHNVDPLSMIPGALFGTVSNIIVGANLIPDALHIGLLEFVNIFGILIILFASFAIITINRQRSYYKDEAFASFFGKHIFWILTFFTILGNILLPLCAYRF</sequence>
<dbReference type="InterPro" id="IPR036734">
    <property type="entry name" value="Neur_chan_lig-bd_sf"/>
</dbReference>
<dbReference type="Proteomes" id="UP001254770">
    <property type="component" value="Unassembled WGS sequence"/>
</dbReference>
<comment type="caution">
    <text evidence="2">The sequence shown here is derived from an EMBL/GenBank/DDBJ whole genome shotgun (WGS) entry which is preliminary data.</text>
</comment>
<dbReference type="EMBL" id="JARPXL010000003">
    <property type="protein sequence ID" value="MDT2543542.1"/>
    <property type="molecule type" value="Genomic_DNA"/>
</dbReference>
<accession>A0AAW8T9S2</accession>
<evidence type="ECO:0000256" key="1">
    <source>
        <dbReference type="SAM" id="Phobius"/>
    </source>
</evidence>
<keyword evidence="1" id="KW-1133">Transmembrane helix</keyword>
<feature type="transmembrane region" description="Helical" evidence="1">
    <location>
        <begin position="245"/>
        <end position="266"/>
    </location>
</feature>
<feature type="transmembrane region" description="Helical" evidence="1">
    <location>
        <begin position="278"/>
        <end position="296"/>
    </location>
</feature>
<gene>
    <name evidence="2" type="ORF">P7D69_04150</name>
</gene>
<feature type="transmembrane region" description="Helical" evidence="1">
    <location>
        <begin position="20"/>
        <end position="42"/>
    </location>
</feature>
<feature type="transmembrane region" description="Helical" evidence="1">
    <location>
        <begin position="346"/>
        <end position="366"/>
    </location>
</feature>
<dbReference type="RefSeq" id="WP_311816516.1">
    <property type="nucleotide sequence ID" value="NZ_JARPXG010000004.1"/>
</dbReference>
<feature type="transmembrane region" description="Helical" evidence="1">
    <location>
        <begin position="308"/>
        <end position="326"/>
    </location>
</feature>
<proteinExistence type="predicted"/>
<keyword evidence="1" id="KW-0472">Membrane</keyword>
<evidence type="ECO:0000313" key="3">
    <source>
        <dbReference type="Proteomes" id="UP001254770"/>
    </source>
</evidence>
<dbReference type="GO" id="GO:0005230">
    <property type="term" value="F:extracellular ligand-gated monoatomic ion channel activity"/>
    <property type="evidence" value="ECO:0007669"/>
    <property type="project" value="InterPro"/>
</dbReference>
<dbReference type="GO" id="GO:0016020">
    <property type="term" value="C:membrane"/>
    <property type="evidence" value="ECO:0007669"/>
    <property type="project" value="InterPro"/>
</dbReference>
<keyword evidence="1" id="KW-0812">Transmembrane</keyword>
<dbReference type="AlphaFoldDB" id="A0AAW8T9S2"/>
<protein>
    <submittedName>
        <fullName evidence="2">Uncharacterized protein</fullName>
    </submittedName>
</protein>